<sequence>MDAKVSITAKPEPISFDPRRTAVVVIDMQNDFGSRGGMFDRAGLDIAPIAALVQPISRVIEAARRAGLFVVYTRQEHNSDLSDAGNEDSPHRIKHRRMNIGAPVEAPDGTRSQILVRNTWNTAIVAELEPRQGDVVISKHRYSAFFETSFDSILRTRRINTLIFTGATTSICVEATVRDATFRDYRCIVVRDCTAELIAADAPRSNHEASLLAIEMLFGWTAESGAVVDALSAAGVQ</sequence>
<organism evidence="3 4">
    <name type="scientific">Rhizobium leguminosarum</name>
    <dbReference type="NCBI Taxonomy" id="384"/>
    <lineage>
        <taxon>Bacteria</taxon>
        <taxon>Pseudomonadati</taxon>
        <taxon>Pseudomonadota</taxon>
        <taxon>Alphaproteobacteria</taxon>
        <taxon>Hyphomicrobiales</taxon>
        <taxon>Rhizobiaceae</taxon>
        <taxon>Rhizobium/Agrobacterium group</taxon>
        <taxon>Rhizobium</taxon>
    </lineage>
</organism>
<proteinExistence type="predicted"/>
<name>A0A7M3DWD7_RHILE</name>
<feature type="domain" description="Isochorismatase-like" evidence="2">
    <location>
        <begin position="21"/>
        <end position="221"/>
    </location>
</feature>
<accession>A0A7M3DWD7</accession>
<gene>
    <name evidence="3" type="ORF">ELH90_15500</name>
</gene>
<keyword evidence="1" id="KW-0378">Hydrolase</keyword>
<dbReference type="EMBL" id="SIOP01000001">
    <property type="protein sequence ID" value="TAY52932.1"/>
    <property type="molecule type" value="Genomic_DNA"/>
</dbReference>
<dbReference type="RefSeq" id="WP_130716662.1">
    <property type="nucleotide sequence ID" value="NZ_SIOP01000001.1"/>
</dbReference>
<dbReference type="Gene3D" id="3.40.50.850">
    <property type="entry name" value="Isochorismatase-like"/>
    <property type="match status" value="1"/>
</dbReference>
<dbReference type="PANTHER" id="PTHR43540:SF6">
    <property type="entry name" value="ISOCHORISMATASE-LIKE DOMAIN-CONTAINING PROTEIN"/>
    <property type="match status" value="1"/>
</dbReference>
<dbReference type="GO" id="GO:0016787">
    <property type="term" value="F:hydrolase activity"/>
    <property type="evidence" value="ECO:0007669"/>
    <property type="project" value="UniProtKB-KW"/>
</dbReference>
<evidence type="ECO:0000313" key="4">
    <source>
        <dbReference type="Proteomes" id="UP000292974"/>
    </source>
</evidence>
<evidence type="ECO:0000259" key="2">
    <source>
        <dbReference type="Pfam" id="PF00857"/>
    </source>
</evidence>
<dbReference type="Proteomes" id="UP000292974">
    <property type="component" value="Unassembled WGS sequence"/>
</dbReference>
<dbReference type="PANTHER" id="PTHR43540">
    <property type="entry name" value="PEROXYUREIDOACRYLATE/UREIDOACRYLATE AMIDOHYDROLASE-RELATED"/>
    <property type="match status" value="1"/>
</dbReference>
<evidence type="ECO:0000313" key="3">
    <source>
        <dbReference type="EMBL" id="TAY52932.1"/>
    </source>
</evidence>
<evidence type="ECO:0000256" key="1">
    <source>
        <dbReference type="ARBA" id="ARBA00022801"/>
    </source>
</evidence>
<dbReference type="InterPro" id="IPR050272">
    <property type="entry name" value="Isochorismatase-like_hydrls"/>
</dbReference>
<dbReference type="AlphaFoldDB" id="A0A7M3DWD7"/>
<dbReference type="Pfam" id="PF00857">
    <property type="entry name" value="Isochorismatase"/>
    <property type="match status" value="1"/>
</dbReference>
<dbReference type="SUPFAM" id="SSF52499">
    <property type="entry name" value="Isochorismatase-like hydrolases"/>
    <property type="match status" value="1"/>
</dbReference>
<protein>
    <submittedName>
        <fullName evidence="3">Isochorismatase family protein</fullName>
    </submittedName>
</protein>
<reference evidence="3 4" key="1">
    <citation type="submission" date="2019-02" db="EMBL/GenBank/DDBJ databases">
        <title>The genomic architecture of introgression among sibling species of bacteria.</title>
        <authorList>
            <person name="Cavassim M.I.A."/>
            <person name="Moeskjaer S."/>
            <person name="Moslemi C."/>
            <person name="Fields B."/>
            <person name="Bachmann A."/>
            <person name="Vilhjalmsson B."/>
            <person name="Schierup M.H."/>
            <person name="Young J.P.W."/>
            <person name="Andersen S.U."/>
        </authorList>
    </citation>
    <scope>NUCLEOTIDE SEQUENCE [LARGE SCALE GENOMIC DNA]</scope>
    <source>
        <strain evidence="3 4">SM135B</strain>
    </source>
</reference>
<comment type="caution">
    <text evidence="3">The sequence shown here is derived from an EMBL/GenBank/DDBJ whole genome shotgun (WGS) entry which is preliminary data.</text>
</comment>
<dbReference type="CDD" id="cd00431">
    <property type="entry name" value="cysteine_hydrolases"/>
    <property type="match status" value="1"/>
</dbReference>
<dbReference type="InterPro" id="IPR000868">
    <property type="entry name" value="Isochorismatase-like_dom"/>
</dbReference>
<dbReference type="InterPro" id="IPR036380">
    <property type="entry name" value="Isochorismatase-like_sf"/>
</dbReference>